<dbReference type="OrthoDB" id="2379842at2759"/>
<feature type="region of interest" description="Disordered" evidence="1">
    <location>
        <begin position="74"/>
        <end position="93"/>
    </location>
</feature>
<gene>
    <name evidence="2" type="ORF">EC973_002001</name>
</gene>
<proteinExistence type="predicted"/>
<organism evidence="2 3">
    <name type="scientific">Apophysomyces ossiformis</name>
    <dbReference type="NCBI Taxonomy" id="679940"/>
    <lineage>
        <taxon>Eukaryota</taxon>
        <taxon>Fungi</taxon>
        <taxon>Fungi incertae sedis</taxon>
        <taxon>Mucoromycota</taxon>
        <taxon>Mucoromycotina</taxon>
        <taxon>Mucoromycetes</taxon>
        <taxon>Mucorales</taxon>
        <taxon>Mucorineae</taxon>
        <taxon>Mucoraceae</taxon>
        <taxon>Apophysomyces</taxon>
    </lineage>
</organism>
<keyword evidence="3" id="KW-1185">Reference proteome</keyword>
<name>A0A8H7BJ14_9FUNG</name>
<reference evidence="2" key="1">
    <citation type="submission" date="2020-01" db="EMBL/GenBank/DDBJ databases">
        <title>Genome Sequencing of Three Apophysomyces-Like Fungal Strains Confirms a Novel Fungal Genus in the Mucoromycota with divergent Burkholderia-like Endosymbiotic Bacteria.</title>
        <authorList>
            <person name="Stajich J.E."/>
            <person name="Macias A.M."/>
            <person name="Carter-House D."/>
            <person name="Lovett B."/>
            <person name="Kasson L.R."/>
            <person name="Berry K."/>
            <person name="Grigoriev I."/>
            <person name="Chang Y."/>
            <person name="Spatafora J."/>
            <person name="Kasson M.T."/>
        </authorList>
    </citation>
    <scope>NUCLEOTIDE SEQUENCE</scope>
    <source>
        <strain evidence="2">NRRL A-21654</strain>
    </source>
</reference>
<evidence type="ECO:0000256" key="1">
    <source>
        <dbReference type="SAM" id="MobiDB-lite"/>
    </source>
</evidence>
<evidence type="ECO:0000313" key="2">
    <source>
        <dbReference type="EMBL" id="KAF7723490.1"/>
    </source>
</evidence>
<dbReference type="Gene3D" id="3.90.70.80">
    <property type="match status" value="1"/>
</dbReference>
<feature type="compositionally biased region" description="Basic and acidic residues" evidence="1">
    <location>
        <begin position="74"/>
        <end position="85"/>
    </location>
</feature>
<dbReference type="AlphaFoldDB" id="A0A8H7BJ14"/>
<accession>A0A8H7BJ14</accession>
<dbReference type="Proteomes" id="UP000605846">
    <property type="component" value="Unassembled WGS sequence"/>
</dbReference>
<dbReference type="CDD" id="cd22744">
    <property type="entry name" value="OTU"/>
    <property type="match status" value="1"/>
</dbReference>
<comment type="caution">
    <text evidence="2">The sequence shown here is derived from an EMBL/GenBank/DDBJ whole genome shotgun (WGS) entry which is preliminary data.</text>
</comment>
<evidence type="ECO:0000313" key="3">
    <source>
        <dbReference type="Proteomes" id="UP000605846"/>
    </source>
</evidence>
<sequence>MAEVLCSETGTTKWDGCITAVEDEVPLCFVESAMGTNKASHIKGQYDETKIYRKAYDLASSGRDEQTPIHVIRSEEKQIRRDSRKNNTSSDETYDNNLVKRALNQTADFHINTDIPRSSFTNVIDVKADGWCGFRVLAHVFKDDENKFLQVKQDMLSCLAENADIYRNYFPSIGSVEKLQELISHGIDVFLSVNGQHLPCKNIEYWFTAPECVQLAADTYRGPIAVYSDDETTDAKGNLVYPSLLYLPVRGPLPRQKPLTVILHHVDGNHWITLNMKRGIKLKWPRIE</sequence>
<dbReference type="EMBL" id="JABAYA010000150">
    <property type="protein sequence ID" value="KAF7723490.1"/>
    <property type="molecule type" value="Genomic_DNA"/>
</dbReference>
<protein>
    <recommendedName>
        <fullName evidence="4">OTU domain-containing protein</fullName>
    </recommendedName>
</protein>
<evidence type="ECO:0008006" key="4">
    <source>
        <dbReference type="Google" id="ProtNLM"/>
    </source>
</evidence>